<accession>A0A142KFY3</accession>
<dbReference type="SUPFAM" id="SSF53335">
    <property type="entry name" value="S-adenosyl-L-methionine-dependent methyltransferases"/>
    <property type="match status" value="1"/>
</dbReference>
<dbReference type="Pfam" id="PF18096">
    <property type="entry name" value="Thump_like"/>
    <property type="match status" value="1"/>
</dbReference>
<dbReference type="KEGG" id="aaci:ASQ49_09540"/>
<reference evidence="2 4" key="2">
    <citation type="submission" date="2016-02" db="EMBL/GenBank/DDBJ databases">
        <title>Complete Genome Sequence of Propionibacterium acidipropionici ATCC 55737.</title>
        <authorList>
            <person name="Luna Flores C.H."/>
            <person name="Nielsen L.K."/>
            <person name="Marcellin E."/>
        </authorList>
    </citation>
    <scope>NUCLEOTIDE SEQUENCE [LARGE SCALE GENOMIC DNA]</scope>
    <source>
        <strain evidence="2 4">ATCC 55737</strain>
    </source>
</reference>
<dbReference type="EMBL" id="CP014352">
    <property type="protein sequence ID" value="AMS05021.1"/>
    <property type="molecule type" value="Genomic_DNA"/>
</dbReference>
<dbReference type="GeneID" id="88085250"/>
<evidence type="ECO:0000259" key="1">
    <source>
        <dbReference type="Pfam" id="PF18096"/>
    </source>
</evidence>
<evidence type="ECO:0000313" key="2">
    <source>
        <dbReference type="EMBL" id="AMS05021.1"/>
    </source>
</evidence>
<gene>
    <name evidence="3" type="ORF">A8L58_07080</name>
    <name evidence="2" type="ORF">AXH35_05615</name>
</gene>
<evidence type="ECO:0000313" key="3">
    <source>
        <dbReference type="EMBL" id="AOZ46501.1"/>
    </source>
</evidence>
<dbReference type="OrthoDB" id="9810570at2"/>
<dbReference type="Gene3D" id="3.40.50.150">
    <property type="entry name" value="Vaccinia Virus protein VP39"/>
    <property type="match status" value="1"/>
</dbReference>
<protein>
    <submittedName>
        <fullName evidence="2">SAM-dependent methyltransferase</fullName>
    </submittedName>
</protein>
<keyword evidence="2" id="KW-0808">Transferase</keyword>
<dbReference type="CDD" id="cd02440">
    <property type="entry name" value="AdoMet_MTases"/>
    <property type="match status" value="1"/>
</dbReference>
<dbReference type="EMBL" id="CP015970">
    <property type="protein sequence ID" value="AOZ46501.1"/>
    <property type="molecule type" value="Genomic_DNA"/>
</dbReference>
<dbReference type="InterPro" id="IPR029063">
    <property type="entry name" value="SAM-dependent_MTases_sf"/>
</dbReference>
<dbReference type="GO" id="GO:0008168">
    <property type="term" value="F:methyltransferase activity"/>
    <property type="evidence" value="ECO:0007669"/>
    <property type="project" value="UniProtKB-KW"/>
</dbReference>
<evidence type="ECO:0000313" key="4">
    <source>
        <dbReference type="Proteomes" id="UP000075221"/>
    </source>
</evidence>
<reference evidence="3 5" key="1">
    <citation type="journal article" date="2016" name="Plant Dis.">
        <title>Improved production of propionic acid using genome shuffling.</title>
        <authorList>
            <person name="Luna-Flores C.H."/>
            <person name="Palfreyman R.W."/>
            <person name="Kromer J.O."/>
            <person name="Nielsen L.K."/>
            <person name="Marcellin E."/>
        </authorList>
    </citation>
    <scope>NUCLEOTIDE SEQUENCE [LARGE SCALE GENOMIC DNA]</scope>
    <source>
        <strain evidence="3 5">F3E8</strain>
    </source>
</reference>
<keyword evidence="5" id="KW-1185">Reference proteome</keyword>
<sequence length="399" mass="42491">MDADLARRLRSAEGAEALERAQAEADPDSLGAATRLRSRFDPDLAAAALDQVSLRRRALDKIGPVGARMLWTRDGLEQATRGAVSAWRAACLRDAGIRRVVDLGCACGADARACLDAGLDVTAVEIDPGIAELARFNLPGARVICGDAERLAPELLAGCGPDTAVMLDPARRTGRGRSWRIEDIRPSWDFVQQMLAGPHPTVVKLGPGVPRELIPEGVRVDWVGHRRDLVEATLWSVAGPGGGAGRETADPRAVLVGDDPSVFQSLPGGEPSLDAGAVTGFLAEPHPAAIRARAMRAAAGADVHIPAPGIAYLLASEPVASPWLTWFRVLEEMPFAEKALRSWVRQNRVGALEIKVRGLDVDPAALRRRLHPRGPHAATVILTPTIEGARALVAERIVT</sequence>
<organism evidence="2 4">
    <name type="scientific">Acidipropionibacterium acidipropionici</name>
    <dbReference type="NCBI Taxonomy" id="1748"/>
    <lineage>
        <taxon>Bacteria</taxon>
        <taxon>Bacillati</taxon>
        <taxon>Actinomycetota</taxon>
        <taxon>Actinomycetes</taxon>
        <taxon>Propionibacteriales</taxon>
        <taxon>Propionibacteriaceae</taxon>
        <taxon>Acidipropionibacterium</taxon>
    </lineage>
</organism>
<dbReference type="Proteomes" id="UP000075221">
    <property type="component" value="Chromosome"/>
</dbReference>
<dbReference type="Proteomes" id="UP000178666">
    <property type="component" value="Chromosome"/>
</dbReference>
<dbReference type="GO" id="GO:0032259">
    <property type="term" value="P:methylation"/>
    <property type="evidence" value="ECO:0007669"/>
    <property type="project" value="UniProtKB-KW"/>
</dbReference>
<evidence type="ECO:0000313" key="5">
    <source>
        <dbReference type="Proteomes" id="UP000178666"/>
    </source>
</evidence>
<dbReference type="RefSeq" id="WP_028700943.1">
    <property type="nucleotide sequence ID" value="NZ_CP013126.1"/>
</dbReference>
<dbReference type="InterPro" id="IPR041497">
    <property type="entry name" value="Thump-like"/>
</dbReference>
<proteinExistence type="predicted"/>
<dbReference type="AlphaFoldDB" id="A0A142KFY3"/>
<name>A0A142KFY3_9ACTN</name>
<keyword evidence="2" id="KW-0489">Methyltransferase</keyword>
<feature type="domain" description="THUMP-like" evidence="1">
    <location>
        <begin position="325"/>
        <end position="396"/>
    </location>
</feature>